<keyword evidence="7" id="KW-0539">Nucleus</keyword>
<dbReference type="GO" id="GO:0005634">
    <property type="term" value="C:nucleus"/>
    <property type="evidence" value="ECO:0007669"/>
    <property type="project" value="UniProtKB-SubCell"/>
</dbReference>
<protein>
    <recommendedName>
        <fullName evidence="16">C2H2-type domain-containing protein</fullName>
    </recommendedName>
</protein>
<dbReference type="PANTHER" id="PTHR45884:SF2">
    <property type="entry name" value="N-ACETYLTRANSFERASE ECO"/>
    <property type="match status" value="1"/>
</dbReference>
<evidence type="ECO:0000256" key="3">
    <source>
        <dbReference type="ARBA" id="ARBA00022679"/>
    </source>
</evidence>
<keyword evidence="3" id="KW-0808">Transferase</keyword>
<feature type="chain" id="PRO_5001657399" description="C2H2-type domain-containing protein" evidence="11">
    <location>
        <begin position="23"/>
        <end position="277"/>
    </location>
</feature>
<dbReference type="Gramene" id="CDO99933">
    <property type="protein sequence ID" value="CDO99933"/>
    <property type="gene ID" value="GSCOC_T00029655001"/>
</dbReference>
<name>A0A068TX44_COFCA</name>
<organism evidence="14 15">
    <name type="scientific">Coffea canephora</name>
    <name type="common">Robusta coffee</name>
    <dbReference type="NCBI Taxonomy" id="49390"/>
    <lineage>
        <taxon>Eukaryota</taxon>
        <taxon>Viridiplantae</taxon>
        <taxon>Streptophyta</taxon>
        <taxon>Embryophyta</taxon>
        <taxon>Tracheophyta</taxon>
        <taxon>Spermatophyta</taxon>
        <taxon>Magnoliopsida</taxon>
        <taxon>eudicotyledons</taxon>
        <taxon>Gunneridae</taxon>
        <taxon>Pentapetalae</taxon>
        <taxon>asterids</taxon>
        <taxon>lamiids</taxon>
        <taxon>Gentianales</taxon>
        <taxon>Rubiaceae</taxon>
        <taxon>Ixoroideae</taxon>
        <taxon>Gardenieae complex</taxon>
        <taxon>Bertiereae - Coffeeae clade</taxon>
        <taxon>Coffeeae</taxon>
        <taxon>Coffea</taxon>
    </lineage>
</organism>
<dbReference type="PhylomeDB" id="A0A068TX44"/>
<keyword evidence="11" id="KW-0732">Signal</keyword>
<keyword evidence="8" id="KW-0131">Cell cycle</keyword>
<evidence type="ECO:0000313" key="14">
    <source>
        <dbReference type="EMBL" id="CDO99933.1"/>
    </source>
</evidence>
<dbReference type="AlphaFoldDB" id="A0A068TX44"/>
<dbReference type="InParanoid" id="A0A068TX44"/>
<dbReference type="GO" id="GO:0061733">
    <property type="term" value="F:protein-lysine-acetyltransferase activity"/>
    <property type="evidence" value="ECO:0007669"/>
    <property type="project" value="TreeGrafter"/>
</dbReference>
<evidence type="ECO:0000256" key="2">
    <source>
        <dbReference type="ARBA" id="ARBA00005816"/>
    </source>
</evidence>
<evidence type="ECO:0000256" key="4">
    <source>
        <dbReference type="ARBA" id="ARBA00022723"/>
    </source>
</evidence>
<evidence type="ECO:0000256" key="8">
    <source>
        <dbReference type="ARBA" id="ARBA00023306"/>
    </source>
</evidence>
<keyword evidence="5" id="KW-0863">Zinc-finger</keyword>
<gene>
    <name evidence="14" type="ORF">GSCOC_T00029655001</name>
</gene>
<keyword evidence="6" id="KW-0862">Zinc</keyword>
<evidence type="ECO:0008006" key="16">
    <source>
        <dbReference type="Google" id="ProtNLM"/>
    </source>
</evidence>
<evidence type="ECO:0000256" key="7">
    <source>
        <dbReference type="ARBA" id="ARBA00023242"/>
    </source>
</evidence>
<dbReference type="GO" id="GO:0007064">
    <property type="term" value="P:mitotic sister chromatid cohesion"/>
    <property type="evidence" value="ECO:0007669"/>
    <property type="project" value="TreeGrafter"/>
</dbReference>
<keyword evidence="10" id="KW-0472">Membrane</keyword>
<keyword evidence="4" id="KW-0479">Metal-binding</keyword>
<accession>A0A068TX44</accession>
<keyword evidence="9" id="KW-0012">Acyltransferase</keyword>
<evidence type="ECO:0000259" key="12">
    <source>
        <dbReference type="Pfam" id="PF13878"/>
    </source>
</evidence>
<proteinExistence type="inferred from homology"/>
<evidence type="ECO:0000256" key="1">
    <source>
        <dbReference type="ARBA" id="ARBA00004123"/>
    </source>
</evidence>
<evidence type="ECO:0000256" key="9">
    <source>
        <dbReference type="ARBA" id="ARBA00023315"/>
    </source>
</evidence>
<dbReference type="PANTHER" id="PTHR45884">
    <property type="entry name" value="N-ACETYLTRANSFERASE ECO"/>
    <property type="match status" value="1"/>
</dbReference>
<evidence type="ECO:0000259" key="13">
    <source>
        <dbReference type="Pfam" id="PF13880"/>
    </source>
</evidence>
<dbReference type="STRING" id="49390.A0A068TX44"/>
<feature type="domain" description="N-acetyltransferase ESCO acetyl-transferase" evidence="13">
    <location>
        <begin position="234"/>
        <end position="273"/>
    </location>
</feature>
<dbReference type="Proteomes" id="UP000295252">
    <property type="component" value="Chromosome IV"/>
</dbReference>
<comment type="subcellular location">
    <subcellularLocation>
        <location evidence="1">Nucleus</location>
    </subcellularLocation>
</comment>
<keyword evidence="15" id="KW-1185">Reference proteome</keyword>
<dbReference type="OrthoDB" id="428854at2759"/>
<dbReference type="Pfam" id="PF13878">
    <property type="entry name" value="zf-C2H2_3"/>
    <property type="match status" value="1"/>
</dbReference>
<evidence type="ECO:0000256" key="11">
    <source>
        <dbReference type="SAM" id="SignalP"/>
    </source>
</evidence>
<dbReference type="EMBL" id="HG739088">
    <property type="protein sequence ID" value="CDO99933.1"/>
    <property type="molecule type" value="Genomic_DNA"/>
</dbReference>
<reference evidence="15" key="1">
    <citation type="journal article" date="2014" name="Science">
        <title>The coffee genome provides insight into the convergent evolution of caffeine biosynthesis.</title>
        <authorList>
            <person name="Denoeud F."/>
            <person name="Carretero-Paulet L."/>
            <person name="Dereeper A."/>
            <person name="Droc G."/>
            <person name="Guyot R."/>
            <person name="Pietrella M."/>
            <person name="Zheng C."/>
            <person name="Alberti A."/>
            <person name="Anthony F."/>
            <person name="Aprea G."/>
            <person name="Aury J.M."/>
            <person name="Bento P."/>
            <person name="Bernard M."/>
            <person name="Bocs S."/>
            <person name="Campa C."/>
            <person name="Cenci A."/>
            <person name="Combes M.C."/>
            <person name="Crouzillat D."/>
            <person name="Da Silva C."/>
            <person name="Daddiego L."/>
            <person name="De Bellis F."/>
            <person name="Dussert S."/>
            <person name="Garsmeur O."/>
            <person name="Gayraud T."/>
            <person name="Guignon V."/>
            <person name="Jahn K."/>
            <person name="Jamilloux V."/>
            <person name="Joet T."/>
            <person name="Labadie K."/>
            <person name="Lan T."/>
            <person name="Leclercq J."/>
            <person name="Lepelley M."/>
            <person name="Leroy T."/>
            <person name="Li L.T."/>
            <person name="Librado P."/>
            <person name="Lopez L."/>
            <person name="Munoz A."/>
            <person name="Noel B."/>
            <person name="Pallavicini A."/>
            <person name="Perrotta G."/>
            <person name="Poncet V."/>
            <person name="Pot D."/>
            <person name="Priyono X."/>
            <person name="Rigoreau M."/>
            <person name="Rouard M."/>
            <person name="Rozas J."/>
            <person name="Tranchant-Dubreuil C."/>
            <person name="VanBuren R."/>
            <person name="Zhang Q."/>
            <person name="Andrade A.C."/>
            <person name="Argout X."/>
            <person name="Bertrand B."/>
            <person name="de Kochko A."/>
            <person name="Graziosi G."/>
            <person name="Henry R.J."/>
            <person name="Jayarama X."/>
            <person name="Ming R."/>
            <person name="Nagai C."/>
            <person name="Rounsley S."/>
            <person name="Sankoff D."/>
            <person name="Giuliano G."/>
            <person name="Albert V.A."/>
            <person name="Wincker P."/>
            <person name="Lashermes P."/>
        </authorList>
    </citation>
    <scope>NUCLEOTIDE SEQUENCE [LARGE SCALE GENOMIC DNA]</scope>
    <source>
        <strain evidence="15">cv. DH200-94</strain>
    </source>
</reference>
<feature type="transmembrane region" description="Helical" evidence="10">
    <location>
        <begin position="194"/>
        <end position="216"/>
    </location>
</feature>
<sequence length="277" mass="30880">MSMGKVMFVVSFVIRIIAVFNAQLHLDLGQSDFLLHTCSTCGVKYACGDEADEKLHKELHKDYPHGIKFKGWKNERVVSMPSGEAGPILVVLEGDPLAHKKMVEKVLQMMEVELGSGSLIHMLCKVYLFIVHQRIAACPVLEPISKAYRAVSKSGTSRNQENAGSENNKQDSYLLKMGGNNLQRQVVKKPPKQLSLIGLYGFYQFLTNLFFGILVIPHNLDTKAISVLCQTSYRITFIKDFLLEPSQLAFSEPTSTGSALASRYFGTPSFLPYRADI</sequence>
<dbReference type="GO" id="GO:0008270">
    <property type="term" value="F:zinc ion binding"/>
    <property type="evidence" value="ECO:0007669"/>
    <property type="project" value="UniProtKB-KW"/>
</dbReference>
<comment type="similarity">
    <text evidence="2">Belongs to the acetyltransferase family. ECO subfamily.</text>
</comment>
<feature type="domain" description="N-acetyltransferase ESCO zinc-finger" evidence="12">
    <location>
        <begin position="23"/>
        <end position="61"/>
    </location>
</feature>
<evidence type="ECO:0000256" key="6">
    <source>
        <dbReference type="ARBA" id="ARBA00022833"/>
    </source>
</evidence>
<keyword evidence="10" id="KW-1133">Transmembrane helix</keyword>
<dbReference type="GO" id="GO:0000785">
    <property type="term" value="C:chromatin"/>
    <property type="evidence" value="ECO:0007669"/>
    <property type="project" value="TreeGrafter"/>
</dbReference>
<keyword evidence="10" id="KW-0812">Transmembrane</keyword>
<dbReference type="Pfam" id="PF13880">
    <property type="entry name" value="Acetyltransf_13"/>
    <property type="match status" value="1"/>
</dbReference>
<feature type="signal peptide" evidence="11">
    <location>
        <begin position="1"/>
        <end position="22"/>
    </location>
</feature>
<evidence type="ECO:0000256" key="10">
    <source>
        <dbReference type="SAM" id="Phobius"/>
    </source>
</evidence>
<dbReference type="InterPro" id="IPR028009">
    <property type="entry name" value="ESCO_Acetyltransf_dom"/>
</dbReference>
<dbReference type="InterPro" id="IPR028005">
    <property type="entry name" value="AcTrfase_ESCO_Znf_dom"/>
</dbReference>
<evidence type="ECO:0000256" key="5">
    <source>
        <dbReference type="ARBA" id="ARBA00022771"/>
    </source>
</evidence>
<evidence type="ECO:0000313" key="15">
    <source>
        <dbReference type="Proteomes" id="UP000295252"/>
    </source>
</evidence>